<protein>
    <submittedName>
        <fullName evidence="3">Efflux transporter, RND family, MFP subunit</fullName>
    </submittedName>
</protein>
<reference evidence="3 4" key="1">
    <citation type="journal article" date="2015" name="Nature">
        <title>rRNA introns, odd ribosomes, and small enigmatic genomes across a large radiation of phyla.</title>
        <authorList>
            <person name="Brown C.T."/>
            <person name="Hug L.A."/>
            <person name="Thomas B.C."/>
            <person name="Sharon I."/>
            <person name="Castelle C.J."/>
            <person name="Singh A."/>
            <person name="Wilkins M.J."/>
            <person name="Williams K.H."/>
            <person name="Banfield J.F."/>
        </authorList>
    </citation>
    <scope>NUCLEOTIDE SEQUENCE [LARGE SCALE GENOMIC DNA]</scope>
</reference>
<organism evidence="3 4">
    <name type="scientific">Candidatus Gottesmanbacteria bacterium GW2011_GWB1_44_11c</name>
    <dbReference type="NCBI Taxonomy" id="1618447"/>
    <lineage>
        <taxon>Bacteria</taxon>
        <taxon>Candidatus Gottesmaniibacteriota</taxon>
    </lineage>
</organism>
<evidence type="ECO:0000313" key="4">
    <source>
        <dbReference type="Proteomes" id="UP000034617"/>
    </source>
</evidence>
<name>A0A0G1GJ03_9BACT</name>
<dbReference type="GO" id="GO:0046872">
    <property type="term" value="F:metal ion binding"/>
    <property type="evidence" value="ECO:0007669"/>
    <property type="project" value="InterPro"/>
</dbReference>
<evidence type="ECO:0000313" key="3">
    <source>
        <dbReference type="EMBL" id="KKT34318.1"/>
    </source>
</evidence>
<dbReference type="Proteomes" id="UP000034617">
    <property type="component" value="Unassembled WGS sequence"/>
</dbReference>
<dbReference type="InterPro" id="IPR045800">
    <property type="entry name" value="HMBD"/>
</dbReference>
<feature type="region of interest" description="Disordered" evidence="1">
    <location>
        <begin position="45"/>
        <end position="64"/>
    </location>
</feature>
<dbReference type="PATRIC" id="fig|1618447.3.peg.1324"/>
<feature type="domain" description="Heavy metal binding" evidence="2">
    <location>
        <begin position="13"/>
        <end position="39"/>
    </location>
</feature>
<proteinExistence type="predicted"/>
<accession>A0A0G1GJ03</accession>
<evidence type="ECO:0000256" key="1">
    <source>
        <dbReference type="SAM" id="MobiDB-lite"/>
    </source>
</evidence>
<dbReference type="Pfam" id="PF19335">
    <property type="entry name" value="HMBD"/>
    <property type="match status" value="1"/>
</dbReference>
<sequence length="64" mass="7089">MEHNHSMQQQEIYTCSMHPEIKRDSPGVCPKCGMTLIKVDAQEKNNTHSGHVMGDPSKMSFGGS</sequence>
<dbReference type="AlphaFoldDB" id="A0A0G1GJ03"/>
<dbReference type="EMBL" id="LCHM01000081">
    <property type="protein sequence ID" value="KKT34318.1"/>
    <property type="molecule type" value="Genomic_DNA"/>
</dbReference>
<gene>
    <name evidence="3" type="ORF">UW22_C0081G0002</name>
</gene>
<evidence type="ECO:0000259" key="2">
    <source>
        <dbReference type="Pfam" id="PF19335"/>
    </source>
</evidence>
<comment type="caution">
    <text evidence="3">The sequence shown here is derived from an EMBL/GenBank/DDBJ whole genome shotgun (WGS) entry which is preliminary data.</text>
</comment>